<dbReference type="InterPro" id="IPR015919">
    <property type="entry name" value="Cadherin-like_sf"/>
</dbReference>
<evidence type="ECO:0000259" key="4">
    <source>
        <dbReference type="PROSITE" id="PS50268"/>
    </source>
</evidence>
<reference evidence="5 6" key="1">
    <citation type="submission" date="2020-08" db="EMBL/GenBank/DDBJ databases">
        <title>Novel species isolated from subtropical streams in China.</title>
        <authorList>
            <person name="Lu H."/>
        </authorList>
    </citation>
    <scope>NUCLEOTIDE SEQUENCE [LARGE SCALE GENOMIC DNA]</scope>
    <source>
        <strain evidence="5 6">KACC 16656</strain>
    </source>
</reference>
<dbReference type="PROSITE" id="PS50268">
    <property type="entry name" value="CADHERIN_2"/>
    <property type="match status" value="1"/>
</dbReference>
<keyword evidence="3" id="KW-0106">Calcium</keyword>
<dbReference type="Pfam" id="PF00353">
    <property type="entry name" value="HemolysinCabind"/>
    <property type="match status" value="10"/>
</dbReference>
<dbReference type="Gene3D" id="2.60.40.10">
    <property type="entry name" value="Immunoglobulins"/>
    <property type="match status" value="2"/>
</dbReference>
<keyword evidence="2" id="KW-0964">Secreted</keyword>
<dbReference type="Pfam" id="PF05345">
    <property type="entry name" value="He_PIG"/>
    <property type="match status" value="2"/>
</dbReference>
<dbReference type="PRINTS" id="PR00313">
    <property type="entry name" value="CABNDNGRPT"/>
</dbReference>
<evidence type="ECO:0000313" key="5">
    <source>
        <dbReference type="EMBL" id="MBC3808902.1"/>
    </source>
</evidence>
<dbReference type="Gene3D" id="2.150.10.10">
    <property type="entry name" value="Serralysin-like metalloprotease, C-terminal"/>
    <property type="match status" value="9"/>
</dbReference>
<dbReference type="Proteomes" id="UP000648257">
    <property type="component" value="Unassembled WGS sequence"/>
</dbReference>
<dbReference type="PANTHER" id="PTHR38340:SF1">
    <property type="entry name" value="S-LAYER PROTEIN"/>
    <property type="match status" value="1"/>
</dbReference>
<dbReference type="InterPro" id="IPR018511">
    <property type="entry name" value="Hemolysin-typ_Ca-bd_CS"/>
</dbReference>
<dbReference type="InterPro" id="IPR013783">
    <property type="entry name" value="Ig-like_fold"/>
</dbReference>
<keyword evidence="6" id="KW-1185">Reference proteome</keyword>
<comment type="subcellular location">
    <subcellularLocation>
        <location evidence="1">Secreted</location>
    </subcellularLocation>
</comment>
<sequence>MINQYIVGTAQDDMLVGSTGNDTLVGLAGNDTLSGSSGYDMLDGGDGADTYLFGRGDGKDVILAGASAPEDQVQFAPGISMADVVVSQINGDLILSLKSSNATLTVPGYFFFAPHERMSIHFADGSIWDGETIDRKILLNHDNLYGTAANDILDGGLGNDVINGMDGDDILYGGTGNDTLIGGLGADTYLFGRGDGRDEVLSSSFAPDEMLRFGASINIADVNASENNGDLVLSLKASNDSITLKGYFFSAAPYRMLIQFADGTIWDGFTLDRKVFNSHDNLNGTSGNDILDGGLGNDVINGMEGDNVLYGGTGNDTLIGGAGADTYFFGRGDGRDLVLNSGFTQADKVQFASDITMADVILNHDNGDLVLSLKSGTDTLTIQGYFFMPPHENLRFQFADGSMWDGVSVIQKLNLINDNLFGTPGNDILDGGLGNDMIFASDGDDLLYGDSGDDLLSGGFGADTYLFGRGDGNDLVQASGFAHEDTVRFTSDITMGDVMVSQVNGDLILRLKSGADTLTVEGYFFEAPQNRIRIQFADGVVWDGLSMERKVISSHDVLTGTPGNDVIDGGLGDDVIQGLDGDDLLYGASGDDELIGGLGEDTYLFARGDGHDVILNDGLTKGDRVQFAAGITMPDVSVSRVNNDLVLSLKSGTETLTLEGYFFIAQQERMLIQFADGVIWDGVTLERKVFSDDDSLVGSYKNETLDAGLGNDFISGGDGDDYLYGGDGDDVMKGGEGSDTYYFGRGDGHDTILNWIAEPGAIDTIRFAYDINPSAVRVIHPVNSDNAVLHLSGSDDTLTIADFFYGIGESVIQQIQFADGTIWDTAKIRLLSVNHSPILSTPLPTVLVNEDSAFSYTISADTFIDSDVGDALTYSVFQLNGDVLPSWIKFDVGTRTMSGTPDNAAVASYTFQVNASDLSGAKASTTLSLTVQNVNDAPVVAIAVPDQNAKVGVSFNYAVPANTFLDVDAGDTLSYSASLSDGTALPAWLSFDAAKLTFNGIPTSAGTGKLSIKLKAIDGAGLFGTDVFDVLIAPSNINGSSGIDNLIGTSGDDQINAMAGNDKLTGLDGNDTLNGGSGVDEMRGGKGNDVYVVDSLSDNVIENLNEGSDSIQSNVTYTLPTNVENLSLTGTLAINGTGNMASNILIGNSGVNVLSGGAGNDMLDGAAGADRLYGGTGNDTYEIDNANDLVTEYAGEGLDIVKSMISYTLTTNLEVLNLKGSLAINGNGNASQNLLLGNSANNTLNGGSGSDLLQGAAGDDNLSDTSGNNLFDGGLGNDALTGGTGKDLFIGGGGNDTIITSTGADVIAFNRGDGMDVINASTGKDNTLSLGHGITYADLFLSKSANDLILLTGGGDQVTFKDWYASVNNHSVANLQIVIEGTSDYISTSNSQLNKHKIERFNFDGLVTAFDQARATTPDLSTWGLSSALLNYYITSGDTSAIGGDLTYQYAMNGNLSTMSMTPALVLLAGAAFGNSGQNLQTAAALLDGTPILM</sequence>
<evidence type="ECO:0000313" key="6">
    <source>
        <dbReference type="Proteomes" id="UP000648257"/>
    </source>
</evidence>
<feature type="domain" description="Cadherin" evidence="4">
    <location>
        <begin position="840"/>
        <end position="940"/>
    </location>
</feature>
<dbReference type="InterPro" id="IPR002126">
    <property type="entry name" value="Cadherin-like_dom"/>
</dbReference>
<dbReference type="SUPFAM" id="SSF49313">
    <property type="entry name" value="Cadherin-like"/>
    <property type="match status" value="2"/>
</dbReference>
<dbReference type="EMBL" id="JACOFW010000021">
    <property type="protein sequence ID" value="MBC3808902.1"/>
    <property type="molecule type" value="Genomic_DNA"/>
</dbReference>
<name>A0ABR6X810_9BURK</name>
<dbReference type="RefSeq" id="WP_186923963.1">
    <property type="nucleotide sequence ID" value="NZ_JACOFW010000021.1"/>
</dbReference>
<dbReference type="Pfam" id="PF06594">
    <property type="entry name" value="HCBP_related"/>
    <property type="match status" value="5"/>
</dbReference>
<dbReference type="PANTHER" id="PTHR38340">
    <property type="entry name" value="S-LAYER PROTEIN"/>
    <property type="match status" value="1"/>
</dbReference>
<organism evidence="5 6">
    <name type="scientific">Undibacterium seohonense</name>
    <dbReference type="NCBI Taxonomy" id="1344950"/>
    <lineage>
        <taxon>Bacteria</taxon>
        <taxon>Pseudomonadati</taxon>
        <taxon>Pseudomonadota</taxon>
        <taxon>Betaproteobacteria</taxon>
        <taxon>Burkholderiales</taxon>
        <taxon>Oxalobacteraceae</taxon>
        <taxon>Undibacterium</taxon>
    </lineage>
</organism>
<dbReference type="SMART" id="SM00736">
    <property type="entry name" value="CADG"/>
    <property type="match status" value="2"/>
</dbReference>
<dbReference type="InterPro" id="IPR011049">
    <property type="entry name" value="Serralysin-like_metalloprot_C"/>
</dbReference>
<gene>
    <name evidence="5" type="ORF">H8K52_16290</name>
</gene>
<comment type="caution">
    <text evidence="5">The sequence shown here is derived from an EMBL/GenBank/DDBJ whole genome shotgun (WGS) entry which is preliminary data.</text>
</comment>
<accession>A0ABR6X810</accession>
<evidence type="ECO:0000256" key="3">
    <source>
        <dbReference type="ARBA" id="ARBA00022837"/>
    </source>
</evidence>
<protein>
    <submittedName>
        <fullName evidence="5">Ig domain-containing protein</fullName>
    </submittedName>
</protein>
<proteinExistence type="predicted"/>
<dbReference type="InterPro" id="IPR001343">
    <property type="entry name" value="Hemolysn_Ca-bd"/>
</dbReference>
<dbReference type="InterPro" id="IPR050557">
    <property type="entry name" value="RTX_toxin/Mannuronan_C5-epim"/>
</dbReference>
<evidence type="ECO:0000256" key="1">
    <source>
        <dbReference type="ARBA" id="ARBA00004613"/>
    </source>
</evidence>
<dbReference type="SUPFAM" id="SSF51120">
    <property type="entry name" value="beta-Roll"/>
    <property type="match status" value="8"/>
</dbReference>
<dbReference type="InterPro" id="IPR010566">
    <property type="entry name" value="Haemolys_ca-bd"/>
</dbReference>
<dbReference type="PROSITE" id="PS00330">
    <property type="entry name" value="HEMOLYSIN_CALCIUM"/>
    <property type="match status" value="7"/>
</dbReference>
<dbReference type="InterPro" id="IPR006644">
    <property type="entry name" value="Cadg"/>
</dbReference>
<evidence type="ECO:0000256" key="2">
    <source>
        <dbReference type="ARBA" id="ARBA00022525"/>
    </source>
</evidence>